<evidence type="ECO:0000313" key="3">
    <source>
        <dbReference type="Proteomes" id="UP000245768"/>
    </source>
</evidence>
<gene>
    <name evidence="2" type="ORF">FA10DRAFT_39732</name>
</gene>
<feature type="signal peptide" evidence="1">
    <location>
        <begin position="1"/>
        <end position="20"/>
    </location>
</feature>
<sequence length="216" mass="24684">MKLTVLFLLASSLFGGIAFASPATIAKRDSLNIPHFLSQMPSEQSLIPYLIPNTDRYTCKDLDKPINCNMYRTHCLFLQSHPYKIDVKNTVTKWCGRNGDTFIFSDGARVVITSENGDTVNIYFGADQSTIRRSRDHPWINCRFRDDTMVCDSYPSVCRLELTWLFLFTGLDPGRQVADQIQAQSRCRVRPLLIEKVDEPAVPKELFFPTPLIEKQ</sequence>
<dbReference type="RefSeq" id="XP_025381232.1">
    <property type="nucleotide sequence ID" value="XM_025525462.1"/>
</dbReference>
<dbReference type="Proteomes" id="UP000245768">
    <property type="component" value="Unassembled WGS sequence"/>
</dbReference>
<keyword evidence="3" id="KW-1185">Reference proteome</keyword>
<dbReference type="EMBL" id="KZ819634">
    <property type="protein sequence ID" value="PWN94034.1"/>
    <property type="molecule type" value="Genomic_DNA"/>
</dbReference>
<proteinExistence type="predicted"/>
<name>A0A316YZ47_9BASI</name>
<accession>A0A316YZ47</accession>
<dbReference type="GeneID" id="37047378"/>
<feature type="chain" id="PRO_5016255253" evidence="1">
    <location>
        <begin position="21"/>
        <end position="216"/>
    </location>
</feature>
<dbReference type="InParanoid" id="A0A316YZ47"/>
<organism evidence="2 3">
    <name type="scientific">Acaromyces ingoldii</name>
    <dbReference type="NCBI Taxonomy" id="215250"/>
    <lineage>
        <taxon>Eukaryota</taxon>
        <taxon>Fungi</taxon>
        <taxon>Dikarya</taxon>
        <taxon>Basidiomycota</taxon>
        <taxon>Ustilaginomycotina</taxon>
        <taxon>Exobasidiomycetes</taxon>
        <taxon>Exobasidiales</taxon>
        <taxon>Cryptobasidiaceae</taxon>
        <taxon>Acaromyces</taxon>
    </lineage>
</organism>
<dbReference type="AlphaFoldDB" id="A0A316YZ47"/>
<reference evidence="2 3" key="1">
    <citation type="journal article" date="2018" name="Mol. Biol. Evol.">
        <title>Broad Genomic Sampling Reveals a Smut Pathogenic Ancestry of the Fungal Clade Ustilaginomycotina.</title>
        <authorList>
            <person name="Kijpornyongpan T."/>
            <person name="Mondo S.J."/>
            <person name="Barry K."/>
            <person name="Sandor L."/>
            <person name="Lee J."/>
            <person name="Lipzen A."/>
            <person name="Pangilinan J."/>
            <person name="LaButti K."/>
            <person name="Hainaut M."/>
            <person name="Henrissat B."/>
            <person name="Grigoriev I.V."/>
            <person name="Spatafora J.W."/>
            <person name="Aime M.C."/>
        </authorList>
    </citation>
    <scope>NUCLEOTIDE SEQUENCE [LARGE SCALE GENOMIC DNA]</scope>
    <source>
        <strain evidence="2 3">MCA 4198</strain>
    </source>
</reference>
<keyword evidence="1" id="KW-0732">Signal</keyword>
<evidence type="ECO:0000313" key="2">
    <source>
        <dbReference type="EMBL" id="PWN94034.1"/>
    </source>
</evidence>
<evidence type="ECO:0000256" key="1">
    <source>
        <dbReference type="SAM" id="SignalP"/>
    </source>
</evidence>
<protein>
    <submittedName>
        <fullName evidence="2">Uncharacterized protein</fullName>
    </submittedName>
</protein>